<evidence type="ECO:0000259" key="5">
    <source>
        <dbReference type="Pfam" id="PF22878"/>
    </source>
</evidence>
<feature type="compositionally biased region" description="Basic and acidic residues" evidence="4">
    <location>
        <begin position="647"/>
        <end position="679"/>
    </location>
</feature>
<organism evidence="6 7">
    <name type="scientific">Orchesella dallaii</name>
    <dbReference type="NCBI Taxonomy" id="48710"/>
    <lineage>
        <taxon>Eukaryota</taxon>
        <taxon>Metazoa</taxon>
        <taxon>Ecdysozoa</taxon>
        <taxon>Arthropoda</taxon>
        <taxon>Hexapoda</taxon>
        <taxon>Collembola</taxon>
        <taxon>Entomobryomorpha</taxon>
        <taxon>Entomobryoidea</taxon>
        <taxon>Orchesellidae</taxon>
        <taxon>Orchesellinae</taxon>
        <taxon>Orchesella</taxon>
    </lineage>
</organism>
<dbReference type="PANTHER" id="PTHR22691">
    <property type="entry name" value="YEAST SPT2-RELATED"/>
    <property type="match status" value="1"/>
</dbReference>
<feature type="region of interest" description="Disordered" evidence="4">
    <location>
        <begin position="286"/>
        <end position="696"/>
    </location>
</feature>
<dbReference type="Pfam" id="PF22878">
    <property type="entry name" value="SPT2_N"/>
    <property type="match status" value="1"/>
</dbReference>
<feature type="compositionally biased region" description="Basic and acidic residues" evidence="4">
    <location>
        <begin position="396"/>
        <end position="460"/>
    </location>
</feature>
<feature type="compositionally biased region" description="Basic and acidic residues" evidence="4">
    <location>
        <begin position="317"/>
        <end position="351"/>
    </location>
</feature>
<gene>
    <name evidence="6" type="ORF">ODALV1_LOCUS4340</name>
</gene>
<dbReference type="PANTHER" id="PTHR22691:SF8">
    <property type="entry name" value="PROTEIN SPT2 HOMOLOG"/>
    <property type="match status" value="1"/>
</dbReference>
<evidence type="ECO:0000313" key="7">
    <source>
        <dbReference type="Proteomes" id="UP001642540"/>
    </source>
</evidence>
<comment type="caution">
    <text evidence="6">The sequence shown here is derived from an EMBL/GenBank/DDBJ whole genome shotgun (WGS) entry which is preliminary data.</text>
</comment>
<sequence length="784" mass="90875">MYSTPPPNNFADLMSMAKQNANEAKRKANQSLYDANQPRRHDPKQVRLKEGVAKFLAKREEEDKRKKDEERKKKEKLLQLRNQDRKAANRVRKMLSMTKSANKSCVDDARDCLNESVSAQGEIQPDEDDYGYTSNYADMMHKKMMEKYKAIPVKPAFPQQRGLPIPKAQSLAKNVGASNGSGWRKPHGEDQGDYSPEQDYEEPAPAPAPAPSKPAKPSKVSNKPPPPDYQQLLLLAQQKAREPALPTKVVVDKNAERDEFEFGRPMTAKEKAAFLAEKDLKDRVARRQDFKSYDKNNNGANDPKNAKDQGFKIPKARSKDEDTTPAKKPRISEPEESKLLHRELSKPRQSEPTRSSSSPSSSTPMRKPVEKPYKQSDTAKPRERDSYKPSGGQSRQEMRPQSHSDKQMGERSRYPPSMDRDRGNVDQNRKPASPKDYRPKQGSSRESHQKSGLSDSRENSRMGMSSMKPNSQRDQDSRPMKKDVPPARRDDVQYRKERPDRPAPRRDDSSQRKDSAPPRRDESQYRRDESQNRRDESQYRRDESQNRRDESQYRRDESQYRRDESQNRKEMSAPRREDAPYRKDVAPPRRDGPPPARSESQPQRRDVPAQRREMQPQRKDNMPPPRREVPPAARREMSPPRYGPASGRRDGPPPRRDGPPPGRRDMKSSDRMRHEEPRMKPRPVKGRAVIDSDEEYDSEMDDFIDDSELDPGNISAIIGQMFNYDRRKYAYEESDDECMESSVAQQMREEQRSLRIGIQEDLEDIRREEEEKRMSKIKLKKRVR</sequence>
<proteinExistence type="inferred from homology"/>
<dbReference type="SMART" id="SM00784">
    <property type="entry name" value="SPT2"/>
    <property type="match status" value="1"/>
</dbReference>
<feature type="region of interest" description="Disordered" evidence="4">
    <location>
        <begin position="20"/>
        <end position="87"/>
    </location>
</feature>
<reference evidence="6 7" key="1">
    <citation type="submission" date="2024-08" db="EMBL/GenBank/DDBJ databases">
        <authorList>
            <person name="Cucini C."/>
            <person name="Frati F."/>
        </authorList>
    </citation>
    <scope>NUCLEOTIDE SEQUENCE [LARGE SCALE GENOMIC DNA]</scope>
</reference>
<feature type="domain" description="SPT2 homolog N-terminal" evidence="5">
    <location>
        <begin position="10"/>
        <end position="99"/>
    </location>
</feature>
<dbReference type="InterPro" id="IPR013256">
    <property type="entry name" value="Chromatin_SPT2"/>
</dbReference>
<dbReference type="Pfam" id="PF08243">
    <property type="entry name" value="SPT2"/>
    <property type="match status" value="1"/>
</dbReference>
<protein>
    <recommendedName>
        <fullName evidence="2">Protein SPT2 homolog</fullName>
    </recommendedName>
</protein>
<feature type="compositionally biased region" description="Basic and acidic residues" evidence="4">
    <location>
        <begin position="250"/>
        <end position="269"/>
    </location>
</feature>
<dbReference type="InterPro" id="IPR054552">
    <property type="entry name" value="SPT2_N"/>
</dbReference>
<feature type="compositionally biased region" description="Low complexity" evidence="4">
    <location>
        <begin position="229"/>
        <end position="238"/>
    </location>
</feature>
<evidence type="ECO:0000256" key="4">
    <source>
        <dbReference type="SAM" id="MobiDB-lite"/>
    </source>
</evidence>
<keyword evidence="7" id="KW-1185">Reference proteome</keyword>
<accession>A0ABP1PYV6</accession>
<evidence type="ECO:0000256" key="1">
    <source>
        <dbReference type="ARBA" id="ARBA00006461"/>
    </source>
</evidence>
<comment type="similarity">
    <text evidence="1">Belongs to the SPT2 family.</text>
</comment>
<evidence type="ECO:0000313" key="6">
    <source>
        <dbReference type="EMBL" id="CAL8079342.1"/>
    </source>
</evidence>
<dbReference type="EMBL" id="CAXLJM020000013">
    <property type="protein sequence ID" value="CAL8079342.1"/>
    <property type="molecule type" value="Genomic_DNA"/>
</dbReference>
<evidence type="ECO:0000256" key="3">
    <source>
        <dbReference type="ARBA" id="ARBA00023054"/>
    </source>
</evidence>
<dbReference type="Proteomes" id="UP001642540">
    <property type="component" value="Unassembled WGS sequence"/>
</dbReference>
<evidence type="ECO:0000256" key="2">
    <source>
        <dbReference type="ARBA" id="ARBA00013786"/>
    </source>
</evidence>
<keyword evidence="3" id="KW-0175">Coiled coil</keyword>
<feature type="compositionally biased region" description="Basic and acidic residues" evidence="4">
    <location>
        <begin position="471"/>
        <end position="592"/>
    </location>
</feature>
<feature type="compositionally biased region" description="Basic and acidic residues" evidence="4">
    <location>
        <begin position="367"/>
        <end position="387"/>
    </location>
</feature>
<feature type="compositionally biased region" description="Low complexity" evidence="4">
    <location>
        <begin position="352"/>
        <end position="364"/>
    </location>
</feature>
<feature type="compositionally biased region" description="Basic and acidic residues" evidence="4">
    <location>
        <begin position="37"/>
        <end position="87"/>
    </location>
</feature>
<feature type="compositionally biased region" description="Pro residues" evidence="4">
    <location>
        <begin position="204"/>
        <end position="214"/>
    </location>
</feature>
<feature type="region of interest" description="Disordered" evidence="4">
    <location>
        <begin position="157"/>
        <end position="269"/>
    </location>
</feature>
<feature type="compositionally biased region" description="Basic and acidic residues" evidence="4">
    <location>
        <begin position="602"/>
        <end position="638"/>
    </location>
</feature>
<name>A0ABP1PYV6_9HEXA</name>